<dbReference type="PANTHER" id="PTHR32166:SF122">
    <property type="entry name" value="OS09G0499600 PROTEIN"/>
    <property type="match status" value="1"/>
</dbReference>
<name>A0A9R1XS72_LACSA</name>
<evidence type="ECO:0000313" key="2">
    <source>
        <dbReference type="EMBL" id="KAJ0219814.1"/>
    </source>
</evidence>
<evidence type="ECO:0000259" key="1">
    <source>
        <dbReference type="Pfam" id="PF04937"/>
    </source>
</evidence>
<proteinExistence type="predicted"/>
<dbReference type="PANTHER" id="PTHR32166">
    <property type="entry name" value="OSJNBA0013A04.12 PROTEIN"/>
    <property type="match status" value="1"/>
</dbReference>
<dbReference type="AlphaFoldDB" id="A0A9R1XS72"/>
<dbReference type="EMBL" id="NBSK02000002">
    <property type="protein sequence ID" value="KAJ0219814.1"/>
    <property type="molecule type" value="Genomic_DNA"/>
</dbReference>
<dbReference type="Proteomes" id="UP000235145">
    <property type="component" value="Unassembled WGS sequence"/>
</dbReference>
<reference evidence="2 3" key="1">
    <citation type="journal article" date="2017" name="Nat. Commun.">
        <title>Genome assembly with in vitro proximity ligation data and whole-genome triplication in lettuce.</title>
        <authorList>
            <person name="Reyes-Chin-Wo S."/>
            <person name="Wang Z."/>
            <person name="Yang X."/>
            <person name="Kozik A."/>
            <person name="Arikit S."/>
            <person name="Song C."/>
            <person name="Xia L."/>
            <person name="Froenicke L."/>
            <person name="Lavelle D.O."/>
            <person name="Truco M.J."/>
            <person name="Xia R."/>
            <person name="Zhu S."/>
            <person name="Xu C."/>
            <person name="Xu H."/>
            <person name="Xu X."/>
            <person name="Cox K."/>
            <person name="Korf I."/>
            <person name="Meyers B.C."/>
            <person name="Michelmore R.W."/>
        </authorList>
    </citation>
    <scope>NUCLEOTIDE SEQUENCE [LARGE SCALE GENOMIC DNA]</scope>
    <source>
        <strain evidence="3">cv. Salinas</strain>
        <tissue evidence="2">Seedlings</tissue>
    </source>
</reference>
<dbReference type="Pfam" id="PF04937">
    <property type="entry name" value="DUF659"/>
    <property type="match status" value="1"/>
</dbReference>
<keyword evidence="3" id="KW-1185">Reference proteome</keyword>
<comment type="caution">
    <text evidence="2">The sequence shown here is derived from an EMBL/GenBank/DDBJ whole genome shotgun (WGS) entry which is preliminary data.</text>
</comment>
<evidence type="ECO:0000313" key="3">
    <source>
        <dbReference type="Proteomes" id="UP000235145"/>
    </source>
</evidence>
<accession>A0A9R1XS72</accession>
<organism evidence="2 3">
    <name type="scientific">Lactuca sativa</name>
    <name type="common">Garden lettuce</name>
    <dbReference type="NCBI Taxonomy" id="4236"/>
    <lineage>
        <taxon>Eukaryota</taxon>
        <taxon>Viridiplantae</taxon>
        <taxon>Streptophyta</taxon>
        <taxon>Embryophyta</taxon>
        <taxon>Tracheophyta</taxon>
        <taxon>Spermatophyta</taxon>
        <taxon>Magnoliopsida</taxon>
        <taxon>eudicotyledons</taxon>
        <taxon>Gunneridae</taxon>
        <taxon>Pentapetalae</taxon>
        <taxon>asterids</taxon>
        <taxon>campanulids</taxon>
        <taxon>Asterales</taxon>
        <taxon>Asteraceae</taxon>
        <taxon>Cichorioideae</taxon>
        <taxon>Cichorieae</taxon>
        <taxon>Lactucinae</taxon>
        <taxon>Lactuca</taxon>
    </lineage>
</organism>
<feature type="domain" description="DUF659" evidence="1">
    <location>
        <begin position="32"/>
        <end position="179"/>
    </location>
</feature>
<protein>
    <recommendedName>
        <fullName evidence="1">DUF659 domain-containing protein</fullName>
    </recommendedName>
</protein>
<dbReference type="InterPro" id="IPR012337">
    <property type="entry name" value="RNaseH-like_sf"/>
</dbReference>
<dbReference type="SUPFAM" id="SSF53098">
    <property type="entry name" value="Ribonuclease H-like"/>
    <property type="match status" value="1"/>
</dbReference>
<dbReference type="InterPro" id="IPR007021">
    <property type="entry name" value="DUF659"/>
</dbReference>
<sequence length="237" mass="27153">MGSAIPFNCVNNPELHGMIQMIGEYERGLKSPSFHEIRVPLLKKEVDYTKLQEGVEENGFTLMSDGWSDINNRSICNFLVNSPKGTIFLASTDTSNIIKTKKHVFAMLDEFVEMIGEENIVQVVTDNATNYKATGEMLMQKRKKLFWTPCVVHCIDLVLEDFEKKIEEHKVTIEKGRKITSFIYNMSRLICLLKEFTQRKELLRPVATQFAIAYLTLGRLHELKGCNARRSGRSNLN</sequence>
<gene>
    <name evidence="2" type="ORF">LSAT_V11C200086540</name>
</gene>